<gene>
    <name evidence="1" type="ORF">LCGC14_1854510</name>
</gene>
<reference evidence="1" key="1">
    <citation type="journal article" date="2015" name="Nature">
        <title>Complex archaea that bridge the gap between prokaryotes and eukaryotes.</title>
        <authorList>
            <person name="Spang A."/>
            <person name="Saw J.H."/>
            <person name="Jorgensen S.L."/>
            <person name="Zaremba-Niedzwiedzka K."/>
            <person name="Martijn J."/>
            <person name="Lind A.E."/>
            <person name="van Eijk R."/>
            <person name="Schleper C."/>
            <person name="Guy L."/>
            <person name="Ettema T.J."/>
        </authorList>
    </citation>
    <scope>NUCLEOTIDE SEQUENCE</scope>
</reference>
<comment type="caution">
    <text evidence="1">The sequence shown here is derived from an EMBL/GenBank/DDBJ whole genome shotgun (WGS) entry which is preliminary data.</text>
</comment>
<evidence type="ECO:0000313" key="1">
    <source>
        <dbReference type="EMBL" id="KKL95447.1"/>
    </source>
</evidence>
<accession>A0A0F9J8K6</accession>
<organism evidence="1">
    <name type="scientific">marine sediment metagenome</name>
    <dbReference type="NCBI Taxonomy" id="412755"/>
    <lineage>
        <taxon>unclassified sequences</taxon>
        <taxon>metagenomes</taxon>
        <taxon>ecological metagenomes</taxon>
    </lineage>
</organism>
<sequence length="48" mass="5655">MPSDFNKGGDGKSWETKEQIHITRIMNPDKKIGYIRNFSQGYNRLINR</sequence>
<name>A0A0F9J8K6_9ZZZZ</name>
<dbReference type="EMBL" id="LAZR01018675">
    <property type="protein sequence ID" value="KKL95447.1"/>
    <property type="molecule type" value="Genomic_DNA"/>
</dbReference>
<protein>
    <submittedName>
        <fullName evidence="1">Uncharacterized protein</fullName>
    </submittedName>
</protein>
<proteinExistence type="predicted"/>
<dbReference type="AlphaFoldDB" id="A0A0F9J8K6"/>